<feature type="domain" description="Peptidase C-terminal archaeal/bacterial" evidence="1">
    <location>
        <begin position="147"/>
        <end position="219"/>
    </location>
</feature>
<evidence type="ECO:0000313" key="2">
    <source>
        <dbReference type="EMBL" id="MBD2772309.1"/>
    </source>
</evidence>
<evidence type="ECO:0000259" key="1">
    <source>
        <dbReference type="Pfam" id="PF04151"/>
    </source>
</evidence>
<evidence type="ECO:0000313" key="3">
    <source>
        <dbReference type="Proteomes" id="UP000629098"/>
    </source>
</evidence>
<dbReference type="Pfam" id="PF07676">
    <property type="entry name" value="PD40"/>
    <property type="match status" value="6"/>
</dbReference>
<reference evidence="2" key="1">
    <citation type="submission" date="2020-09" db="EMBL/GenBank/DDBJ databases">
        <title>Iningainema tapete sp. nov. (Scytonemataceae, Cyanobacteria) from greenhouses in central Florida (USA) produces two types of nodularin with biosynthetic potential for microcystin-LR and anabaenopeptins.</title>
        <authorList>
            <person name="Berthold D.E."/>
            <person name="Lefler F.W."/>
            <person name="Huang I.-S."/>
            <person name="Abdulla H."/>
            <person name="Zimba P.V."/>
            <person name="Laughinghouse H.D. IV."/>
        </authorList>
    </citation>
    <scope>NUCLEOTIDE SEQUENCE</scope>
    <source>
        <strain evidence="2">BLCCT55</strain>
    </source>
</reference>
<gene>
    <name evidence="2" type="ORF">ICL16_09535</name>
</gene>
<feature type="domain" description="Peptidase C-terminal archaeal/bacterial" evidence="1">
    <location>
        <begin position="26"/>
        <end position="99"/>
    </location>
</feature>
<keyword evidence="3" id="KW-1185">Reference proteome</keyword>
<dbReference type="AlphaFoldDB" id="A0A8J6XIY6"/>
<dbReference type="InterPro" id="IPR011659">
    <property type="entry name" value="WD40"/>
</dbReference>
<accession>A0A8J6XIY6</accession>
<dbReference type="Gene3D" id="2.120.10.30">
    <property type="entry name" value="TolB, C-terminal domain"/>
    <property type="match status" value="2"/>
</dbReference>
<dbReference type="InterPro" id="IPR007280">
    <property type="entry name" value="Peptidase_C_arc/bac"/>
</dbReference>
<protein>
    <submittedName>
        <fullName evidence="2">PD40 domain-containing protein</fullName>
    </submittedName>
</protein>
<sequence length="668" mass="71513">MAIFNLGTLTNTINRRETVSQSDPIDVFQFSTKSLGNINVALTDISANVNVDLSLYRDNNNNGIVDASDTFISNSIRAGNADESINVANQPAGNYIIQASPFSPVDNASYSLLLSADNPSNLLPAEFQLGDLEGDRTFINQVGNNNTVDIYAFSIESLENVNINLAGLTSDADIRLIRDSNFNRIVDSNEVILSSTVSGTSSESISLNTPSSYYLQVYQLSGDTNYTLTFDYSPSFDIIRLSVDSNGIQGNRSSGPSSISADGRYVAFTSSASNLVANDTNNSSDVFVRDTVNNTTTLVSVDSNGIQGNGSSGSSSISADGRYVAFTSRASNLVPNNTNRILNNLGVLVRDTVNNTTTLVSVDSNGIQGNEDSFMLSISADGQYVAFQSSANNLVPNDTNGNSDIFVRDTVNNTTTRVSVDSNGIQGNGISNSPSISADGRYVAFSSFSTNLVLNDTNGRLNDDIFVRDIINNTTTLVSVDSNGIQGNSSSFFPSISADGRYIAFSSFASNLVPNDTNNNIGVFVSSTDNIDVFVRDTINNTTTLISLDSNGIQGNSASFSPSISADGRYVAFTSRASNLVPNDTNMREDVFVRDTVDNITTRVSVDPNGIQGNRYSFFPSISADGRYITFTLSASRFDTSDSNVFLVRNPLIPTADFGTLDLSNFNF</sequence>
<organism evidence="2 3">
    <name type="scientific">Iningainema tapete BLCC-T55</name>
    <dbReference type="NCBI Taxonomy" id="2748662"/>
    <lineage>
        <taxon>Bacteria</taxon>
        <taxon>Bacillati</taxon>
        <taxon>Cyanobacteriota</taxon>
        <taxon>Cyanophyceae</taxon>
        <taxon>Nostocales</taxon>
        <taxon>Scytonemataceae</taxon>
        <taxon>Iningainema tapete</taxon>
    </lineage>
</organism>
<proteinExistence type="predicted"/>
<dbReference type="EMBL" id="JACXAE010000036">
    <property type="protein sequence ID" value="MBD2772309.1"/>
    <property type="molecule type" value="Genomic_DNA"/>
</dbReference>
<name>A0A8J6XIY6_9CYAN</name>
<dbReference type="Gene3D" id="2.60.120.380">
    <property type="match status" value="2"/>
</dbReference>
<dbReference type="SUPFAM" id="SSF89260">
    <property type="entry name" value="Collagen-binding domain"/>
    <property type="match status" value="2"/>
</dbReference>
<dbReference type="Proteomes" id="UP000629098">
    <property type="component" value="Unassembled WGS sequence"/>
</dbReference>
<dbReference type="Pfam" id="PF04151">
    <property type="entry name" value="PPC"/>
    <property type="match status" value="2"/>
</dbReference>
<dbReference type="InterPro" id="IPR011042">
    <property type="entry name" value="6-blade_b-propeller_TolB-like"/>
</dbReference>
<dbReference type="RefSeq" id="WP_190826690.1">
    <property type="nucleotide sequence ID" value="NZ_CAWPPI010000036.1"/>
</dbReference>
<comment type="caution">
    <text evidence="2">The sequence shown here is derived from an EMBL/GenBank/DDBJ whole genome shotgun (WGS) entry which is preliminary data.</text>
</comment>
<dbReference type="SUPFAM" id="SSF82171">
    <property type="entry name" value="DPP6 N-terminal domain-like"/>
    <property type="match status" value="1"/>
</dbReference>